<dbReference type="PANTHER" id="PTHR32308">
    <property type="entry name" value="LYASE BETA SUBUNIT, PUTATIVE (AFU_ORTHOLOGUE AFUA_4G13030)-RELATED"/>
    <property type="match status" value="1"/>
</dbReference>
<dbReference type="InterPro" id="IPR015813">
    <property type="entry name" value="Pyrv/PenolPyrv_kinase-like_dom"/>
</dbReference>
<dbReference type="SUPFAM" id="SSF51621">
    <property type="entry name" value="Phosphoenolpyruvate/pyruvate domain"/>
    <property type="match status" value="1"/>
</dbReference>
<accession>A0AAD9DEG4</accession>
<feature type="domain" description="HpcH/HpaI aldolase/citrate lyase" evidence="4">
    <location>
        <begin position="1"/>
        <end position="140"/>
    </location>
</feature>
<keyword evidence="5" id="KW-0456">Lyase</keyword>
<dbReference type="InterPro" id="IPR005000">
    <property type="entry name" value="Aldolase/citrate-lyase_domain"/>
</dbReference>
<dbReference type="AlphaFoldDB" id="A0AAD9DEG4"/>
<comment type="caution">
    <text evidence="5">The sequence shown here is derived from an EMBL/GenBank/DDBJ whole genome shotgun (WGS) entry which is preliminary data.</text>
</comment>
<organism evidence="5 6">
    <name type="scientific">Skeletonema marinoi</name>
    <dbReference type="NCBI Taxonomy" id="267567"/>
    <lineage>
        <taxon>Eukaryota</taxon>
        <taxon>Sar</taxon>
        <taxon>Stramenopiles</taxon>
        <taxon>Ochrophyta</taxon>
        <taxon>Bacillariophyta</taxon>
        <taxon>Coscinodiscophyceae</taxon>
        <taxon>Thalassiosirophycidae</taxon>
        <taxon>Thalassiosirales</taxon>
        <taxon>Skeletonemataceae</taxon>
        <taxon>Skeletonema</taxon>
        <taxon>Skeletonema marinoi-dohrnii complex</taxon>
    </lineage>
</organism>
<proteinExistence type="predicted"/>
<dbReference type="EMBL" id="JATAAI010000010">
    <property type="protein sequence ID" value="KAK1742785.1"/>
    <property type="molecule type" value="Genomic_DNA"/>
</dbReference>
<name>A0AAD9DEG4_9STRA</name>
<dbReference type="InterPro" id="IPR040442">
    <property type="entry name" value="Pyrv_kinase-like_dom_sf"/>
</dbReference>
<evidence type="ECO:0000313" key="6">
    <source>
        <dbReference type="Proteomes" id="UP001224775"/>
    </source>
</evidence>
<keyword evidence="3" id="KW-0460">Magnesium</keyword>
<gene>
    <name evidence="5" type="ORF">QTG54_006382</name>
</gene>
<dbReference type="GO" id="GO:0008816">
    <property type="term" value="F:citryl-CoA lyase activity"/>
    <property type="evidence" value="ECO:0007669"/>
    <property type="project" value="UniProtKB-EC"/>
</dbReference>
<evidence type="ECO:0000256" key="2">
    <source>
        <dbReference type="ARBA" id="ARBA00022723"/>
    </source>
</evidence>
<keyword evidence="6" id="KW-1185">Reference proteome</keyword>
<sequence>MQSDVLVFDFQDGCPPGMRSTVAEGLGLAHITYPNMKLSVRVTELERDETHESGSTILDELSVSMKQKQVYWIMLPMCDSADDVKEYINMINYIDPSWLTQHGGLQIICETPLGLKNLQDILGNHKEIKGVIAGGGDYFRFAQCENNLLLPQLRWDVLNACLCHGVVPIDTPPLAVGLECGLAERHFQSAHDSGFRSGVLLHPLQTKIANNIFSPCPDKVEEYKEEIYPWLEKRQTGYKLNSGNDFVGPPHMKQKHWYLKHHDNIRGKATTHIERVDDTVLSRVPVLLSKAKSMNGGFEGGEDTNTTEFLNTLVMISLSTTCHPRHNDLIANLGFSNVKVSPKKSYRDARYVSSQIIGRRQTSSGYVIVTAKVQILDESHQTLCELERRLVERKLEFDDNADEGMYCHLSEDLKKYKRMTVERVDSMIDQSTLIESKSIKSVPTGIHYQYCDLLHLDAPLHHVEEPTVPSTLHLSHHALDDFENLSFKNITFHAPMKSGVEYIATTYVVRGMELEEHDDSAWHLSVLRDGGGKIFSSALFQASV</sequence>
<dbReference type="Proteomes" id="UP001224775">
    <property type="component" value="Unassembled WGS sequence"/>
</dbReference>
<protein>
    <submittedName>
        <fullName evidence="5">Citrate lyase subunit beta</fullName>
        <ecNumber evidence="5">4.1.3.34</ecNumber>
    </submittedName>
</protein>
<keyword evidence="2" id="KW-0479">Metal-binding</keyword>
<evidence type="ECO:0000256" key="3">
    <source>
        <dbReference type="ARBA" id="ARBA00022842"/>
    </source>
</evidence>
<dbReference type="GO" id="GO:0000287">
    <property type="term" value="F:magnesium ion binding"/>
    <property type="evidence" value="ECO:0007669"/>
    <property type="project" value="TreeGrafter"/>
</dbReference>
<reference evidence="5" key="1">
    <citation type="submission" date="2023-06" db="EMBL/GenBank/DDBJ databases">
        <title>Survivors Of The Sea: Transcriptome response of Skeletonema marinoi to long-term dormancy.</title>
        <authorList>
            <person name="Pinder M.I.M."/>
            <person name="Kourtchenko O."/>
            <person name="Robertson E.K."/>
            <person name="Larsson T."/>
            <person name="Maumus F."/>
            <person name="Osuna-Cruz C.M."/>
            <person name="Vancaester E."/>
            <person name="Stenow R."/>
            <person name="Vandepoele K."/>
            <person name="Ploug H."/>
            <person name="Bruchert V."/>
            <person name="Godhe A."/>
            <person name="Topel M."/>
        </authorList>
    </citation>
    <scope>NUCLEOTIDE SEQUENCE</scope>
    <source>
        <strain evidence="5">R05AC</strain>
    </source>
</reference>
<evidence type="ECO:0000313" key="5">
    <source>
        <dbReference type="EMBL" id="KAK1742785.1"/>
    </source>
</evidence>
<dbReference type="Pfam" id="PF03328">
    <property type="entry name" value="HpcH_HpaI"/>
    <property type="match status" value="1"/>
</dbReference>
<evidence type="ECO:0000259" key="4">
    <source>
        <dbReference type="Pfam" id="PF03328"/>
    </source>
</evidence>
<dbReference type="EC" id="4.1.3.34" evidence="5"/>
<dbReference type="GO" id="GO:0006107">
    <property type="term" value="P:oxaloacetate metabolic process"/>
    <property type="evidence" value="ECO:0007669"/>
    <property type="project" value="TreeGrafter"/>
</dbReference>
<comment type="cofactor">
    <cofactor evidence="1">
        <name>Mg(2+)</name>
        <dbReference type="ChEBI" id="CHEBI:18420"/>
    </cofactor>
</comment>
<evidence type="ECO:0000256" key="1">
    <source>
        <dbReference type="ARBA" id="ARBA00001946"/>
    </source>
</evidence>
<dbReference type="Gene3D" id="3.20.20.60">
    <property type="entry name" value="Phosphoenolpyruvate-binding domains"/>
    <property type="match status" value="1"/>
</dbReference>
<dbReference type="PANTHER" id="PTHR32308:SF0">
    <property type="entry name" value="HPCH_HPAI ALDOLASE_CITRATE LYASE DOMAIN-CONTAINING PROTEIN"/>
    <property type="match status" value="1"/>
</dbReference>